<comment type="caution">
    <text evidence="7">The sequence shown here is derived from an EMBL/GenBank/DDBJ whole genome shotgun (WGS) entry which is preliminary data.</text>
</comment>
<dbReference type="Gene3D" id="1.10.357.10">
    <property type="entry name" value="Tetracycline Repressor, domain 2"/>
    <property type="match status" value="1"/>
</dbReference>
<dbReference type="RefSeq" id="WP_404748044.1">
    <property type="nucleotide sequence ID" value="NZ_JBFACG010000001.1"/>
</dbReference>
<dbReference type="InterPro" id="IPR001647">
    <property type="entry name" value="HTH_TetR"/>
</dbReference>
<dbReference type="SUPFAM" id="SSF46689">
    <property type="entry name" value="Homeodomain-like"/>
    <property type="match status" value="1"/>
</dbReference>
<gene>
    <name evidence="7" type="ORF">ACI2L5_36885</name>
</gene>
<evidence type="ECO:0000313" key="8">
    <source>
        <dbReference type="Proteomes" id="UP001620295"/>
    </source>
</evidence>
<keyword evidence="3" id="KW-0804">Transcription</keyword>
<sequence>MAEPPARRRAPGMSTEQRRAMIVAAALPLVAEYGAAVTTAQIARAAGIGEATIFRAFKDKEEVLAACTAEAMNPSHVLRELASISLDQPLAGRLTEAAEAMRAHLTRMGAVAGALHASGHRRERTPAAGPTAAQPTGARRTAARPTGSRTSDNAHDGPDRPADSRETSMRATRDALAELVEPDRQALRLPPERVASIFLGMLFTQLHFGAEGADVDPVEFVDVLLHGTLNQPGSGT</sequence>
<evidence type="ECO:0000256" key="3">
    <source>
        <dbReference type="ARBA" id="ARBA00023163"/>
    </source>
</evidence>
<dbReference type="PROSITE" id="PS50977">
    <property type="entry name" value="HTH_TETR_2"/>
    <property type="match status" value="1"/>
</dbReference>
<keyword evidence="8" id="KW-1185">Reference proteome</keyword>
<dbReference type="Pfam" id="PF00440">
    <property type="entry name" value="TetR_N"/>
    <property type="match status" value="1"/>
</dbReference>
<evidence type="ECO:0000313" key="7">
    <source>
        <dbReference type="EMBL" id="MFK4270465.1"/>
    </source>
</evidence>
<evidence type="ECO:0000259" key="6">
    <source>
        <dbReference type="PROSITE" id="PS50977"/>
    </source>
</evidence>
<organism evidence="7 8">
    <name type="scientific">Streptomyces milbemycinicus</name>
    <dbReference type="NCBI Taxonomy" id="476552"/>
    <lineage>
        <taxon>Bacteria</taxon>
        <taxon>Bacillati</taxon>
        <taxon>Actinomycetota</taxon>
        <taxon>Actinomycetes</taxon>
        <taxon>Kitasatosporales</taxon>
        <taxon>Streptomycetaceae</taxon>
        <taxon>Streptomyces</taxon>
    </lineage>
</organism>
<dbReference type="PANTHER" id="PTHR30055">
    <property type="entry name" value="HTH-TYPE TRANSCRIPTIONAL REGULATOR RUTR"/>
    <property type="match status" value="1"/>
</dbReference>
<evidence type="ECO:0000256" key="4">
    <source>
        <dbReference type="PROSITE-ProRule" id="PRU00335"/>
    </source>
</evidence>
<accession>A0ABW8LZL3</accession>
<feature type="region of interest" description="Disordered" evidence="5">
    <location>
        <begin position="115"/>
        <end position="169"/>
    </location>
</feature>
<name>A0ABW8LZL3_9ACTN</name>
<dbReference type="Proteomes" id="UP001620295">
    <property type="component" value="Unassembled WGS sequence"/>
</dbReference>
<keyword evidence="1" id="KW-0805">Transcription regulation</keyword>
<feature type="DNA-binding region" description="H-T-H motif" evidence="4">
    <location>
        <begin position="38"/>
        <end position="57"/>
    </location>
</feature>
<keyword evidence="2 4" id="KW-0238">DNA-binding</keyword>
<dbReference type="EMBL" id="JBJDQH010000014">
    <property type="protein sequence ID" value="MFK4270465.1"/>
    <property type="molecule type" value="Genomic_DNA"/>
</dbReference>
<dbReference type="InterPro" id="IPR050109">
    <property type="entry name" value="HTH-type_TetR-like_transc_reg"/>
</dbReference>
<dbReference type="PANTHER" id="PTHR30055:SF234">
    <property type="entry name" value="HTH-TYPE TRANSCRIPTIONAL REGULATOR BETI"/>
    <property type="match status" value="1"/>
</dbReference>
<dbReference type="PRINTS" id="PR00455">
    <property type="entry name" value="HTHTETR"/>
</dbReference>
<feature type="domain" description="HTH tetR-type" evidence="6">
    <location>
        <begin position="16"/>
        <end position="75"/>
    </location>
</feature>
<reference evidence="7 8" key="1">
    <citation type="submission" date="2024-11" db="EMBL/GenBank/DDBJ databases">
        <title>The Natural Products Discovery Center: Release of the First 8490 Sequenced Strains for Exploring Actinobacteria Biosynthetic Diversity.</title>
        <authorList>
            <person name="Kalkreuter E."/>
            <person name="Kautsar S.A."/>
            <person name="Yang D."/>
            <person name="Bader C.D."/>
            <person name="Teijaro C.N."/>
            <person name="Fluegel L."/>
            <person name="Davis C.M."/>
            <person name="Simpson J.R."/>
            <person name="Lauterbach L."/>
            <person name="Steele A.D."/>
            <person name="Gui C."/>
            <person name="Meng S."/>
            <person name="Li G."/>
            <person name="Viehrig K."/>
            <person name="Ye F."/>
            <person name="Su P."/>
            <person name="Kiefer A.F."/>
            <person name="Nichols A."/>
            <person name="Cepeda A.J."/>
            <person name="Yan W."/>
            <person name="Fan B."/>
            <person name="Jiang Y."/>
            <person name="Adhikari A."/>
            <person name="Zheng C.-J."/>
            <person name="Schuster L."/>
            <person name="Cowan T.M."/>
            <person name="Smanski M.J."/>
            <person name="Chevrette M.G."/>
            <person name="De Carvalho L.P.S."/>
            <person name="Shen B."/>
        </authorList>
    </citation>
    <scope>NUCLEOTIDE SEQUENCE [LARGE SCALE GENOMIC DNA]</scope>
    <source>
        <strain evidence="7 8">NPDC020863</strain>
    </source>
</reference>
<dbReference type="InterPro" id="IPR009057">
    <property type="entry name" value="Homeodomain-like_sf"/>
</dbReference>
<evidence type="ECO:0000256" key="1">
    <source>
        <dbReference type="ARBA" id="ARBA00023015"/>
    </source>
</evidence>
<protein>
    <submittedName>
        <fullName evidence="7">TetR/AcrR family transcriptional regulator</fullName>
    </submittedName>
</protein>
<feature type="compositionally biased region" description="Basic and acidic residues" evidence="5">
    <location>
        <begin position="152"/>
        <end position="169"/>
    </location>
</feature>
<proteinExistence type="predicted"/>
<feature type="compositionally biased region" description="Low complexity" evidence="5">
    <location>
        <begin position="126"/>
        <end position="138"/>
    </location>
</feature>
<evidence type="ECO:0000256" key="2">
    <source>
        <dbReference type="ARBA" id="ARBA00023125"/>
    </source>
</evidence>
<evidence type="ECO:0000256" key="5">
    <source>
        <dbReference type="SAM" id="MobiDB-lite"/>
    </source>
</evidence>